<evidence type="ECO:0000259" key="3">
    <source>
        <dbReference type="PROSITE" id="PS50015"/>
    </source>
</evidence>
<protein>
    <recommendedName>
        <fullName evidence="3">Saposin B-type domain-containing protein</fullName>
    </recommendedName>
</protein>
<feature type="signal peptide" evidence="2">
    <location>
        <begin position="1"/>
        <end position="16"/>
    </location>
</feature>
<dbReference type="SMART" id="SM00741">
    <property type="entry name" value="SapB"/>
    <property type="match status" value="1"/>
</dbReference>
<dbReference type="Pfam" id="PF03489">
    <property type="entry name" value="SapB_2"/>
    <property type="match status" value="1"/>
</dbReference>
<keyword evidence="5" id="KW-1185">Reference proteome</keyword>
<dbReference type="SUPFAM" id="SSF47862">
    <property type="entry name" value="Saposin"/>
    <property type="match status" value="1"/>
</dbReference>
<evidence type="ECO:0000313" key="5">
    <source>
        <dbReference type="Proteomes" id="UP001176961"/>
    </source>
</evidence>
<reference evidence="4" key="1">
    <citation type="submission" date="2023-07" db="EMBL/GenBank/DDBJ databases">
        <authorList>
            <consortium name="CYATHOMIX"/>
        </authorList>
    </citation>
    <scope>NUCLEOTIDE SEQUENCE</scope>
    <source>
        <strain evidence="4">N/A</strain>
    </source>
</reference>
<dbReference type="Proteomes" id="UP001176961">
    <property type="component" value="Unassembled WGS sequence"/>
</dbReference>
<name>A0AA36DUL4_CYLNA</name>
<dbReference type="InterPro" id="IPR008139">
    <property type="entry name" value="SaposinB_dom"/>
</dbReference>
<proteinExistence type="predicted"/>
<feature type="chain" id="PRO_5041235654" description="Saposin B-type domain-containing protein" evidence="2">
    <location>
        <begin position="17"/>
        <end position="103"/>
    </location>
</feature>
<dbReference type="EMBL" id="CATQJL010000112">
    <property type="protein sequence ID" value="CAJ0593086.1"/>
    <property type="molecule type" value="Genomic_DNA"/>
</dbReference>
<gene>
    <name evidence="4" type="ORF">CYNAS_LOCUS5069</name>
</gene>
<dbReference type="InterPro" id="IPR008138">
    <property type="entry name" value="SapB_2"/>
</dbReference>
<organism evidence="4 5">
    <name type="scientific">Cylicocyclus nassatus</name>
    <name type="common">Nematode worm</name>
    <dbReference type="NCBI Taxonomy" id="53992"/>
    <lineage>
        <taxon>Eukaryota</taxon>
        <taxon>Metazoa</taxon>
        <taxon>Ecdysozoa</taxon>
        <taxon>Nematoda</taxon>
        <taxon>Chromadorea</taxon>
        <taxon>Rhabditida</taxon>
        <taxon>Rhabditina</taxon>
        <taxon>Rhabditomorpha</taxon>
        <taxon>Strongyloidea</taxon>
        <taxon>Strongylidae</taxon>
        <taxon>Cylicocyclus</taxon>
    </lineage>
</organism>
<dbReference type="PROSITE" id="PS50015">
    <property type="entry name" value="SAP_B"/>
    <property type="match status" value="1"/>
</dbReference>
<accession>A0AA36DUL4</accession>
<keyword evidence="2" id="KW-0732">Signal</keyword>
<dbReference type="InterPro" id="IPR011001">
    <property type="entry name" value="Saposin-like"/>
</dbReference>
<evidence type="ECO:0000256" key="2">
    <source>
        <dbReference type="SAM" id="SignalP"/>
    </source>
</evidence>
<comment type="caution">
    <text evidence="4">The sequence shown here is derived from an EMBL/GenBank/DDBJ whole genome shotgun (WGS) entry which is preliminary data.</text>
</comment>
<dbReference type="Gene3D" id="1.10.225.10">
    <property type="entry name" value="Saposin-like"/>
    <property type="match status" value="1"/>
</dbReference>
<feature type="domain" description="Saposin B-type" evidence="3">
    <location>
        <begin position="28"/>
        <end position="103"/>
    </location>
</feature>
<keyword evidence="1" id="KW-1015">Disulfide bond</keyword>
<sequence length="103" mass="11802">MKAILLFALVLCVASAYVARVADDVNDKSPFCEVCLDLVKEMKDALKQGKQLKEIAHKFCSEKMPDHLKAVCHIEVDIYWKKIMEMIEKNVDAEKICQTFHLC</sequence>
<evidence type="ECO:0000313" key="4">
    <source>
        <dbReference type="EMBL" id="CAJ0593086.1"/>
    </source>
</evidence>
<dbReference type="AlphaFoldDB" id="A0AA36DUL4"/>
<evidence type="ECO:0000256" key="1">
    <source>
        <dbReference type="ARBA" id="ARBA00023157"/>
    </source>
</evidence>